<dbReference type="GO" id="GO:0006355">
    <property type="term" value="P:regulation of DNA-templated transcription"/>
    <property type="evidence" value="ECO:0007669"/>
    <property type="project" value="InterPro"/>
</dbReference>
<dbReference type="Proteomes" id="UP000653156">
    <property type="component" value="Chromosome"/>
</dbReference>
<dbReference type="KEGG" id="ptes:JQU52_12660"/>
<proteinExistence type="predicted"/>
<dbReference type="Pfam" id="PF19807">
    <property type="entry name" value="DUF6290"/>
    <property type="match status" value="1"/>
</dbReference>
<accession>A0A892ZJ20</accession>
<keyword evidence="2" id="KW-1185">Reference proteome</keyword>
<dbReference type="AlphaFoldDB" id="A0A892ZJ20"/>
<dbReference type="SUPFAM" id="SSF47598">
    <property type="entry name" value="Ribbon-helix-helix"/>
    <property type="match status" value="1"/>
</dbReference>
<dbReference type="InterPro" id="IPR010985">
    <property type="entry name" value="Ribbon_hlx_hlx"/>
</dbReference>
<evidence type="ECO:0000313" key="2">
    <source>
        <dbReference type="Proteomes" id="UP000653156"/>
    </source>
</evidence>
<name>A0A892ZJ20_9NEIS</name>
<dbReference type="InterPro" id="IPR046257">
    <property type="entry name" value="DUF6290"/>
</dbReference>
<dbReference type="RefSeq" id="WP_230338827.1">
    <property type="nucleotide sequence ID" value="NZ_CP069798.1"/>
</dbReference>
<organism evidence="1 2">
    <name type="scientific">Paralysiella testudinis</name>
    <dbReference type="NCBI Taxonomy" id="2809020"/>
    <lineage>
        <taxon>Bacteria</taxon>
        <taxon>Pseudomonadati</taxon>
        <taxon>Pseudomonadota</taxon>
        <taxon>Betaproteobacteria</taxon>
        <taxon>Neisseriales</taxon>
        <taxon>Neisseriaceae</taxon>
        <taxon>Paralysiella</taxon>
    </lineage>
</organism>
<sequence length="77" mass="8716">MPTSIRLSPELEQRLNHLAASTGRTKAFYLRESIERGLEDIEDIYLAEARLTALKEGRSHTVSLNEVMAEYDLANPL</sequence>
<gene>
    <name evidence="1" type="ORF">JQU52_12660</name>
</gene>
<protein>
    <submittedName>
        <fullName evidence="1">CopG family transcriptional regulator</fullName>
    </submittedName>
</protein>
<reference evidence="1" key="1">
    <citation type="submission" date="2021-02" db="EMBL/GenBank/DDBJ databases">
        <title>Neisseriaceae sp. 26B isolated from the cloaca of a Common Toad-headed Turtle (Mesoclemmys nasuta).</title>
        <authorList>
            <person name="Spergser J."/>
            <person name="Busse H.-J."/>
        </authorList>
    </citation>
    <scope>NUCLEOTIDE SEQUENCE</scope>
    <source>
        <strain evidence="1">26B</strain>
    </source>
</reference>
<evidence type="ECO:0000313" key="1">
    <source>
        <dbReference type="EMBL" id="QRQ81534.1"/>
    </source>
</evidence>
<dbReference type="EMBL" id="CP069798">
    <property type="protein sequence ID" value="QRQ81534.1"/>
    <property type="molecule type" value="Genomic_DNA"/>
</dbReference>